<gene>
    <name evidence="1" type="ORF">MSBRW_0559</name>
</gene>
<protein>
    <recommendedName>
        <fullName evidence="3">DUF4258 domain-containing protein</fullName>
    </recommendedName>
</protein>
<evidence type="ECO:0000313" key="1">
    <source>
        <dbReference type="EMBL" id="AKB49812.1"/>
    </source>
</evidence>
<dbReference type="HOGENOM" id="CLU_161787_0_0_2"/>
<evidence type="ECO:0008006" key="3">
    <source>
        <dbReference type="Google" id="ProtNLM"/>
    </source>
</evidence>
<dbReference type="PATRIC" id="fig|1434109.4.peg.674"/>
<dbReference type="AlphaFoldDB" id="A0A0E3QJB1"/>
<evidence type="ECO:0000313" key="2">
    <source>
        <dbReference type="Proteomes" id="UP000033038"/>
    </source>
</evidence>
<dbReference type="RefSeq" id="WP_011305476.1">
    <property type="nucleotide sequence ID" value="NZ_CP009526.1"/>
</dbReference>
<accession>A0A0E3QJB1</accession>
<name>A0A0E3QJB1_METBA</name>
<dbReference type="Proteomes" id="UP000033038">
    <property type="component" value="Chromosome"/>
</dbReference>
<sequence>MSVNHEKLKYFLTEDAFIISNHARVRMFQRNISTDNIKEVIVYGQIIEDYPEDEPCPSALFFAYSEGRPCHVVVAECEDHARIITVYIPENNKWIDYIFRRDQR</sequence>
<dbReference type="InterPro" id="IPR025354">
    <property type="entry name" value="DUF4258"/>
</dbReference>
<dbReference type="EMBL" id="CP009526">
    <property type="protein sequence ID" value="AKB49812.1"/>
    <property type="molecule type" value="Genomic_DNA"/>
</dbReference>
<proteinExistence type="predicted"/>
<reference evidence="1 2" key="1">
    <citation type="submission" date="2014-07" db="EMBL/GenBank/DDBJ databases">
        <title>Methanogenic archaea and the global carbon cycle.</title>
        <authorList>
            <person name="Henriksen J.R."/>
            <person name="Luke J."/>
            <person name="Reinhart S."/>
            <person name="Benedict M.N."/>
            <person name="Youngblut N.D."/>
            <person name="Metcalf M.E."/>
            <person name="Whitaker R.J."/>
            <person name="Metcalf W.W."/>
        </authorList>
    </citation>
    <scope>NUCLEOTIDE SEQUENCE [LARGE SCALE GENOMIC DNA]</scope>
    <source>
        <strain evidence="1 2">Wiesmoor</strain>
    </source>
</reference>
<organism evidence="1 2">
    <name type="scientific">Methanosarcina barkeri str. Wiesmoor</name>
    <dbReference type="NCBI Taxonomy" id="1434109"/>
    <lineage>
        <taxon>Archaea</taxon>
        <taxon>Methanobacteriati</taxon>
        <taxon>Methanobacteriota</taxon>
        <taxon>Stenosarchaea group</taxon>
        <taxon>Methanomicrobia</taxon>
        <taxon>Methanosarcinales</taxon>
        <taxon>Methanosarcinaceae</taxon>
        <taxon>Methanosarcina</taxon>
    </lineage>
</organism>
<dbReference type="Pfam" id="PF14076">
    <property type="entry name" value="DUF4258"/>
    <property type="match status" value="1"/>
</dbReference>
<dbReference type="KEGG" id="mbw:MSBRW_0559"/>
<dbReference type="GeneID" id="24821972"/>